<accession>A0ABU1RMN0</accession>
<comment type="caution">
    <text evidence="2">The sequence shown here is derived from an EMBL/GenBank/DDBJ whole genome shotgun (WGS) entry which is preliminary data.</text>
</comment>
<sequence length="60" mass="6559">MTYESEWNGFVTQSQSGISEALYVAGVDCSVRSHDELASSDDSIPMPDYLPQSVSDAQRT</sequence>
<dbReference type="Proteomes" id="UP001254759">
    <property type="component" value="Unassembled WGS sequence"/>
</dbReference>
<proteinExistence type="predicted"/>
<keyword evidence="3" id="KW-1185">Reference proteome</keyword>
<organism evidence="2 3">
    <name type="scientific">Pseudoxanthomonas sacheonensis</name>
    <dbReference type="NCBI Taxonomy" id="443615"/>
    <lineage>
        <taxon>Bacteria</taxon>
        <taxon>Pseudomonadati</taxon>
        <taxon>Pseudomonadota</taxon>
        <taxon>Gammaproteobacteria</taxon>
        <taxon>Lysobacterales</taxon>
        <taxon>Lysobacteraceae</taxon>
        <taxon>Pseudoxanthomonas</taxon>
    </lineage>
</organism>
<dbReference type="RefSeq" id="WP_310089860.1">
    <property type="nucleotide sequence ID" value="NZ_JAVDTT010000001.1"/>
</dbReference>
<reference evidence="2 3" key="1">
    <citation type="submission" date="2023-07" db="EMBL/GenBank/DDBJ databases">
        <title>Sorghum-associated microbial communities from plants grown in Nebraska, USA.</title>
        <authorList>
            <person name="Schachtman D."/>
        </authorList>
    </citation>
    <scope>NUCLEOTIDE SEQUENCE [LARGE SCALE GENOMIC DNA]</scope>
    <source>
        <strain evidence="2 3">BE107</strain>
    </source>
</reference>
<feature type="region of interest" description="Disordered" evidence="1">
    <location>
        <begin position="35"/>
        <end position="60"/>
    </location>
</feature>
<evidence type="ECO:0000313" key="2">
    <source>
        <dbReference type="EMBL" id="MDR6840033.1"/>
    </source>
</evidence>
<name>A0ABU1RMN0_9GAMM</name>
<dbReference type="EMBL" id="JAVDTT010000001">
    <property type="protein sequence ID" value="MDR6840033.1"/>
    <property type="molecule type" value="Genomic_DNA"/>
</dbReference>
<evidence type="ECO:0000313" key="3">
    <source>
        <dbReference type="Proteomes" id="UP001254759"/>
    </source>
</evidence>
<evidence type="ECO:0000256" key="1">
    <source>
        <dbReference type="SAM" id="MobiDB-lite"/>
    </source>
</evidence>
<protein>
    <submittedName>
        <fullName evidence="2">Uncharacterized protein</fullName>
    </submittedName>
</protein>
<gene>
    <name evidence="2" type="ORF">J2W94_000297</name>
</gene>